<keyword evidence="9" id="KW-0408">Iron</keyword>
<evidence type="ECO:0000256" key="2">
    <source>
        <dbReference type="ARBA" id="ARBA00022475"/>
    </source>
</evidence>
<dbReference type="GO" id="GO:0051539">
    <property type="term" value="F:4 iron, 4 sulfur cluster binding"/>
    <property type="evidence" value="ECO:0007669"/>
    <property type="project" value="UniProtKB-KW"/>
</dbReference>
<dbReference type="InterPro" id="IPR007202">
    <property type="entry name" value="4Fe-4S_dom"/>
</dbReference>
<feature type="domain" description="4Fe-4S ferredoxin-type" evidence="13">
    <location>
        <begin position="93"/>
        <end position="122"/>
    </location>
</feature>
<feature type="region of interest" description="Disordered" evidence="12">
    <location>
        <begin position="213"/>
        <end position="240"/>
    </location>
</feature>
<evidence type="ECO:0000256" key="11">
    <source>
        <dbReference type="ARBA" id="ARBA00023136"/>
    </source>
</evidence>
<dbReference type="GO" id="GO:0009055">
    <property type="term" value="F:electron transfer activity"/>
    <property type="evidence" value="ECO:0007669"/>
    <property type="project" value="InterPro"/>
</dbReference>
<keyword evidence="8" id="KW-0249">Electron transport</keyword>
<dbReference type="PANTHER" id="PTHR42859">
    <property type="entry name" value="OXIDOREDUCTASE"/>
    <property type="match status" value="1"/>
</dbReference>
<dbReference type="InterPro" id="IPR010207">
    <property type="entry name" value="Elect_transpt_cplx_RnfB/RsxB"/>
</dbReference>
<name>A0A3M6QSQ5_9BURK</name>
<keyword evidence="3" id="KW-0004">4Fe-4S</keyword>
<keyword evidence="2" id="KW-1003">Cell membrane</keyword>
<evidence type="ECO:0000256" key="5">
    <source>
        <dbReference type="ARBA" id="ARBA00022723"/>
    </source>
</evidence>
<dbReference type="PANTHER" id="PTHR42859:SF3">
    <property type="entry name" value="ION-TRANSLOCATING OXIDOREDUCTASE COMPLEX SUBUNIT B"/>
    <property type="match status" value="1"/>
</dbReference>
<proteinExistence type="predicted"/>
<evidence type="ECO:0000256" key="3">
    <source>
        <dbReference type="ARBA" id="ARBA00022485"/>
    </source>
</evidence>
<keyword evidence="10" id="KW-0411">Iron-sulfur</keyword>
<feature type="domain" description="4Fe-4S ferredoxin-type" evidence="13">
    <location>
        <begin position="124"/>
        <end position="152"/>
    </location>
</feature>
<dbReference type="AlphaFoldDB" id="A0A3M6QSQ5"/>
<evidence type="ECO:0000313" key="16">
    <source>
        <dbReference type="Proteomes" id="UP000278006"/>
    </source>
</evidence>
<dbReference type="Gene3D" id="3.30.70.20">
    <property type="match status" value="1"/>
</dbReference>
<dbReference type="SUPFAM" id="SSF54862">
    <property type="entry name" value="4Fe-4S ferredoxins"/>
    <property type="match status" value="1"/>
</dbReference>
<dbReference type="InterPro" id="IPR017896">
    <property type="entry name" value="4Fe4S_Fe-S-bd"/>
</dbReference>
<dbReference type="PROSITE" id="PS00198">
    <property type="entry name" value="4FE4S_FER_1"/>
    <property type="match status" value="2"/>
</dbReference>
<evidence type="ECO:0000259" key="13">
    <source>
        <dbReference type="PROSITE" id="PS51379"/>
    </source>
</evidence>
<evidence type="ECO:0000256" key="12">
    <source>
        <dbReference type="SAM" id="MobiDB-lite"/>
    </source>
</evidence>
<evidence type="ECO:0000313" key="15">
    <source>
        <dbReference type="EMBL" id="RMX06057.1"/>
    </source>
</evidence>
<dbReference type="PROSITE" id="PS51379">
    <property type="entry name" value="4FE4S_FER_2"/>
    <property type="match status" value="2"/>
</dbReference>
<keyword evidence="1" id="KW-0813">Transport</keyword>
<dbReference type="NCBIfam" id="TIGR01944">
    <property type="entry name" value="rnfB"/>
    <property type="match status" value="1"/>
</dbReference>
<keyword evidence="4" id="KW-0997">Cell inner membrane</keyword>
<organism evidence="15 16">
    <name type="scientific">Corticibacter populi</name>
    <dbReference type="NCBI Taxonomy" id="1550736"/>
    <lineage>
        <taxon>Bacteria</taxon>
        <taxon>Pseudomonadati</taxon>
        <taxon>Pseudomonadota</taxon>
        <taxon>Betaproteobacteria</taxon>
        <taxon>Burkholderiales</taxon>
        <taxon>Comamonadaceae</taxon>
        <taxon>Corticibacter</taxon>
    </lineage>
</organism>
<dbReference type="Proteomes" id="UP000278006">
    <property type="component" value="Unassembled WGS sequence"/>
</dbReference>
<feature type="domain" description="4Fe-4S" evidence="14">
    <location>
        <begin position="18"/>
        <end position="77"/>
    </location>
</feature>
<gene>
    <name evidence="15" type="ORF">D8I35_12320</name>
</gene>
<keyword evidence="5" id="KW-0479">Metal-binding</keyword>
<keyword evidence="7" id="KW-1278">Translocase</keyword>
<keyword evidence="16" id="KW-1185">Reference proteome</keyword>
<dbReference type="Gene3D" id="1.10.15.40">
    <property type="entry name" value="Electron transport complex subunit B, putative Fe-S cluster"/>
    <property type="match status" value="1"/>
</dbReference>
<keyword evidence="11" id="KW-0472">Membrane</keyword>
<keyword evidence="6" id="KW-0677">Repeat</keyword>
<evidence type="ECO:0000259" key="14">
    <source>
        <dbReference type="PROSITE" id="PS51656"/>
    </source>
</evidence>
<evidence type="ECO:0000256" key="1">
    <source>
        <dbReference type="ARBA" id="ARBA00022448"/>
    </source>
</evidence>
<dbReference type="InterPro" id="IPR017900">
    <property type="entry name" value="4Fe4S_Fe_S_CS"/>
</dbReference>
<dbReference type="PROSITE" id="PS51656">
    <property type="entry name" value="4FE4S"/>
    <property type="match status" value="1"/>
</dbReference>
<dbReference type="InterPro" id="IPR050294">
    <property type="entry name" value="RnfB_subfamily"/>
</dbReference>
<accession>A0A3M6QSQ5</accession>
<dbReference type="Pfam" id="PF14697">
    <property type="entry name" value="Fer4_21"/>
    <property type="match status" value="1"/>
</dbReference>
<feature type="compositionally biased region" description="Low complexity" evidence="12">
    <location>
        <begin position="226"/>
        <end position="240"/>
    </location>
</feature>
<evidence type="ECO:0000256" key="8">
    <source>
        <dbReference type="ARBA" id="ARBA00022982"/>
    </source>
</evidence>
<dbReference type="GO" id="GO:0046872">
    <property type="term" value="F:metal ion binding"/>
    <property type="evidence" value="ECO:0007669"/>
    <property type="project" value="UniProtKB-KW"/>
</dbReference>
<dbReference type="Pfam" id="PF04060">
    <property type="entry name" value="FeS"/>
    <property type="match status" value="1"/>
</dbReference>
<sequence>MLLPTSPTPPETARSITSAAALAERLDDALPQTQCTRCGYPDCRAYANAIAFEGTATNQCPPGGQAGADRLANIAGRAPMPLNPDNGREGPRELALIDEDWCIGCTLCLKACPTDAIVGANKTMHSVIDAHCTGCALCVPVCPVDCIRMEPVTGAATGWQAWSPQQADTARQRYARRAQRLGLRIGTRPAPLHQRRAKPAPEATGTIVHAEAKAADGSMADRSPVARDAPGASAGANAAAAPDKAALLAAIMAKARARREQA</sequence>
<protein>
    <submittedName>
        <fullName evidence="15">RnfABCDGE type electron transport complex subunit B</fullName>
    </submittedName>
</protein>
<evidence type="ECO:0000256" key="10">
    <source>
        <dbReference type="ARBA" id="ARBA00023014"/>
    </source>
</evidence>
<evidence type="ECO:0000256" key="6">
    <source>
        <dbReference type="ARBA" id="ARBA00022737"/>
    </source>
</evidence>
<reference evidence="15 16" key="1">
    <citation type="submission" date="2018-10" db="EMBL/GenBank/DDBJ databases">
        <title>Draft genome of Cortibacter populi DSM10536.</title>
        <authorList>
            <person name="Bernier A.-M."/>
            <person name="Bernard K."/>
        </authorList>
    </citation>
    <scope>NUCLEOTIDE SEQUENCE [LARGE SCALE GENOMIC DNA]</scope>
    <source>
        <strain evidence="15 16">DSM 105136</strain>
    </source>
</reference>
<evidence type="ECO:0000256" key="9">
    <source>
        <dbReference type="ARBA" id="ARBA00023004"/>
    </source>
</evidence>
<dbReference type="EMBL" id="RDQO01000003">
    <property type="protein sequence ID" value="RMX06057.1"/>
    <property type="molecule type" value="Genomic_DNA"/>
</dbReference>
<comment type="caution">
    <text evidence="15">The sequence shown here is derived from an EMBL/GenBank/DDBJ whole genome shotgun (WGS) entry which is preliminary data.</text>
</comment>
<evidence type="ECO:0000256" key="4">
    <source>
        <dbReference type="ARBA" id="ARBA00022519"/>
    </source>
</evidence>
<dbReference type="OrthoDB" id="9789936at2"/>
<evidence type="ECO:0000256" key="7">
    <source>
        <dbReference type="ARBA" id="ARBA00022967"/>
    </source>
</evidence>